<name>A0A919N648_9ACTN</name>
<reference evidence="1" key="1">
    <citation type="submission" date="2021-01" db="EMBL/GenBank/DDBJ databases">
        <title>Whole genome shotgun sequence of Actinoplanes siamensis NBRC 109076.</title>
        <authorList>
            <person name="Komaki H."/>
            <person name="Tamura T."/>
        </authorList>
    </citation>
    <scope>NUCLEOTIDE SEQUENCE</scope>
    <source>
        <strain evidence="1">NBRC 109076</strain>
    </source>
</reference>
<evidence type="ECO:0000313" key="1">
    <source>
        <dbReference type="EMBL" id="GIF05075.1"/>
    </source>
</evidence>
<evidence type="ECO:0000313" key="2">
    <source>
        <dbReference type="Proteomes" id="UP000629619"/>
    </source>
</evidence>
<dbReference type="EMBL" id="BOMW01000023">
    <property type="protein sequence ID" value="GIF05075.1"/>
    <property type="molecule type" value="Genomic_DNA"/>
</dbReference>
<comment type="caution">
    <text evidence="1">The sequence shown here is derived from an EMBL/GenBank/DDBJ whole genome shotgun (WGS) entry which is preliminary data.</text>
</comment>
<accession>A0A919N648</accession>
<organism evidence="1 2">
    <name type="scientific">Actinoplanes siamensis</name>
    <dbReference type="NCBI Taxonomy" id="1223317"/>
    <lineage>
        <taxon>Bacteria</taxon>
        <taxon>Bacillati</taxon>
        <taxon>Actinomycetota</taxon>
        <taxon>Actinomycetes</taxon>
        <taxon>Micromonosporales</taxon>
        <taxon>Micromonosporaceae</taxon>
        <taxon>Actinoplanes</taxon>
    </lineage>
</organism>
<keyword evidence="2" id="KW-1185">Reference proteome</keyword>
<gene>
    <name evidence="1" type="ORF">Asi03nite_26130</name>
</gene>
<dbReference type="Proteomes" id="UP000629619">
    <property type="component" value="Unassembled WGS sequence"/>
</dbReference>
<sequence length="75" mass="8698">MSKIKGEGPTTYGKRIGWQWDGCNQNDFIPYKLNNSYPGGVHHQTVFRWTSKLFLVDDMTEQMSVWGHYDGSCDH</sequence>
<dbReference type="AlphaFoldDB" id="A0A919N648"/>
<proteinExistence type="predicted"/>
<protein>
    <submittedName>
        <fullName evidence="1">Uncharacterized protein</fullName>
    </submittedName>
</protein>
<dbReference type="RefSeq" id="WP_203679512.1">
    <property type="nucleotide sequence ID" value="NZ_BOMW01000023.1"/>
</dbReference>